<keyword evidence="4 12" id="KW-0863">Zinc-finger</keyword>
<dbReference type="InterPro" id="IPR006612">
    <property type="entry name" value="THAP_Znf"/>
</dbReference>
<keyword evidence="9" id="KW-0804">Transcription</keyword>
<dbReference type="InterPro" id="IPR026516">
    <property type="entry name" value="THAP1/10"/>
</dbReference>
<keyword evidence="10" id="KW-0539">Nucleus</keyword>
<evidence type="ECO:0000256" key="3">
    <source>
        <dbReference type="ARBA" id="ARBA00022723"/>
    </source>
</evidence>
<keyword evidence="8 12" id="KW-0238">DNA-binding</keyword>
<evidence type="ECO:0000256" key="4">
    <source>
        <dbReference type="ARBA" id="ARBA00022771"/>
    </source>
</evidence>
<evidence type="ECO:0000256" key="12">
    <source>
        <dbReference type="PROSITE-ProRule" id="PRU00309"/>
    </source>
</evidence>
<feature type="region of interest" description="Disordered" evidence="13">
    <location>
        <begin position="211"/>
        <end position="232"/>
    </location>
</feature>
<organism evidence="15 16">
    <name type="scientific">Temnothorax curvispinosus</name>
    <dbReference type="NCBI Taxonomy" id="300111"/>
    <lineage>
        <taxon>Eukaryota</taxon>
        <taxon>Metazoa</taxon>
        <taxon>Ecdysozoa</taxon>
        <taxon>Arthropoda</taxon>
        <taxon>Hexapoda</taxon>
        <taxon>Insecta</taxon>
        <taxon>Pterygota</taxon>
        <taxon>Neoptera</taxon>
        <taxon>Endopterygota</taxon>
        <taxon>Hymenoptera</taxon>
        <taxon>Apocrita</taxon>
        <taxon>Aculeata</taxon>
        <taxon>Formicoidea</taxon>
        <taxon>Formicidae</taxon>
        <taxon>Myrmicinae</taxon>
        <taxon>Temnothorax</taxon>
    </lineage>
</organism>
<keyword evidence="6" id="KW-0805">Transcription regulation</keyword>
<evidence type="ECO:0000313" key="16">
    <source>
        <dbReference type="RefSeq" id="XP_024880705.1"/>
    </source>
</evidence>
<dbReference type="Gene3D" id="6.20.210.20">
    <property type="entry name" value="THAP domain"/>
    <property type="match status" value="2"/>
</dbReference>
<dbReference type="Pfam" id="PF05485">
    <property type="entry name" value="THAP"/>
    <property type="match status" value="2"/>
</dbReference>
<evidence type="ECO:0000256" key="6">
    <source>
        <dbReference type="ARBA" id="ARBA00023015"/>
    </source>
</evidence>
<keyword evidence="7" id="KW-0175">Coiled coil</keyword>
<gene>
    <name evidence="16" type="primary">LOC112460307</name>
</gene>
<name>A0A6J1QJH1_9HYME</name>
<dbReference type="SMART" id="SM00980">
    <property type="entry name" value="THAP"/>
    <property type="match status" value="2"/>
</dbReference>
<keyword evidence="3" id="KW-0479">Metal-binding</keyword>
<evidence type="ECO:0000256" key="7">
    <source>
        <dbReference type="ARBA" id="ARBA00023054"/>
    </source>
</evidence>
<comment type="similarity">
    <text evidence="2">Belongs to the THAP1 family.</text>
</comment>
<dbReference type="PROSITE" id="PS50950">
    <property type="entry name" value="ZF_THAP"/>
    <property type="match status" value="1"/>
</dbReference>
<evidence type="ECO:0000256" key="9">
    <source>
        <dbReference type="ARBA" id="ARBA00023163"/>
    </source>
</evidence>
<dbReference type="GO" id="GO:0008270">
    <property type="term" value="F:zinc ion binding"/>
    <property type="evidence" value="ECO:0007669"/>
    <property type="project" value="UniProtKB-KW"/>
</dbReference>
<reference evidence="16" key="1">
    <citation type="submission" date="2025-08" db="UniProtKB">
        <authorList>
            <consortium name="RefSeq"/>
        </authorList>
    </citation>
    <scope>IDENTIFICATION</scope>
    <source>
        <tissue evidence="16">Whole body</tissue>
    </source>
</reference>
<dbReference type="Proteomes" id="UP000504618">
    <property type="component" value="Unplaced"/>
</dbReference>
<dbReference type="RefSeq" id="XP_024880705.1">
    <property type="nucleotide sequence ID" value="XM_025024937.1"/>
</dbReference>
<feature type="domain" description="THAP-type" evidence="14">
    <location>
        <begin position="1"/>
        <end position="90"/>
    </location>
</feature>
<protein>
    <submittedName>
        <fullName evidence="16">Uncharacterized protein LOC112460307 isoform X2</fullName>
    </submittedName>
</protein>
<proteinExistence type="inferred from homology"/>
<sequence length="460" mass="53299">MVVTCAVPKCKSYKTKKKNVSMFKVPRDIEMRKKWKAAIPGVVAFKKTHTICEKHFEAHYIIRSYIKHDANGKVIANRPRLHSSAVPTIFDDNTSSIYNKVDKVPELVHPTESHQSIIGKKCDRFEAWSNALKTKKMTSYMRVCSRHFQKEDYILPDVVSKTRRLKTTAVPSCTLPSSATRKTPSVAEADEERLQKQIRRRMLKQMEQRMQVDRDTENNESTDPLKSVQLPPDVTTSEINTEMIHCHRIKEEPTDTNEGQMESYTEEGVCSENIEYCEDNKNFLFINVDKMKIETEEYKEEGACNETIEYCENNKDLVSINTVDNTVEKTEGHVKKDMHNQSIEHSNNKTKNLVDGTLNAGKNGKGSEAKKDKTQGNILTGRFPVNFSFMWSEIHRTFKEHTRVVDCQFKYWKLVNFTHRGLRTEFYFKCQRCLYEASVWSDPINFQGTYRPTAVRAMKS</sequence>
<dbReference type="SUPFAM" id="SSF57716">
    <property type="entry name" value="Glucocorticoid receptor-like (DNA-binding domain)"/>
    <property type="match status" value="2"/>
</dbReference>
<evidence type="ECO:0000259" key="14">
    <source>
        <dbReference type="PROSITE" id="PS50950"/>
    </source>
</evidence>
<evidence type="ECO:0000256" key="10">
    <source>
        <dbReference type="ARBA" id="ARBA00023242"/>
    </source>
</evidence>
<keyword evidence="11" id="KW-0131">Cell cycle</keyword>
<dbReference type="GO" id="GO:0005654">
    <property type="term" value="C:nucleoplasm"/>
    <property type="evidence" value="ECO:0007669"/>
    <property type="project" value="UniProtKB-SubCell"/>
</dbReference>
<evidence type="ECO:0000256" key="5">
    <source>
        <dbReference type="ARBA" id="ARBA00022833"/>
    </source>
</evidence>
<accession>A0A6J1QJH1</accession>
<evidence type="ECO:0000256" key="2">
    <source>
        <dbReference type="ARBA" id="ARBA00006177"/>
    </source>
</evidence>
<evidence type="ECO:0000313" key="15">
    <source>
        <dbReference type="Proteomes" id="UP000504618"/>
    </source>
</evidence>
<evidence type="ECO:0000256" key="11">
    <source>
        <dbReference type="ARBA" id="ARBA00023306"/>
    </source>
</evidence>
<dbReference type="AlphaFoldDB" id="A0A6J1QJH1"/>
<keyword evidence="5" id="KW-0862">Zinc</keyword>
<comment type="subcellular location">
    <subcellularLocation>
        <location evidence="1">Nucleus</location>
        <location evidence="1">Nucleoplasm</location>
    </subcellularLocation>
</comment>
<evidence type="ECO:0000256" key="1">
    <source>
        <dbReference type="ARBA" id="ARBA00004642"/>
    </source>
</evidence>
<dbReference type="GeneID" id="112460307"/>
<dbReference type="SMART" id="SM00692">
    <property type="entry name" value="DM3"/>
    <property type="match status" value="2"/>
</dbReference>
<keyword evidence="15" id="KW-1185">Reference proteome</keyword>
<dbReference type="GO" id="GO:0043565">
    <property type="term" value="F:sequence-specific DNA binding"/>
    <property type="evidence" value="ECO:0007669"/>
    <property type="project" value="InterPro"/>
</dbReference>
<dbReference type="PANTHER" id="PTHR46600:SF1">
    <property type="entry name" value="THAP DOMAIN-CONTAINING PROTEIN 1"/>
    <property type="match status" value="1"/>
</dbReference>
<evidence type="ECO:0000256" key="13">
    <source>
        <dbReference type="SAM" id="MobiDB-lite"/>
    </source>
</evidence>
<dbReference type="PANTHER" id="PTHR46600">
    <property type="entry name" value="THAP DOMAIN-CONTAINING"/>
    <property type="match status" value="1"/>
</dbReference>
<evidence type="ECO:0000256" key="8">
    <source>
        <dbReference type="ARBA" id="ARBA00023125"/>
    </source>
</evidence>
<dbReference type="InterPro" id="IPR038441">
    <property type="entry name" value="THAP_Znf_sf"/>
</dbReference>